<protein>
    <submittedName>
        <fullName evidence="3">Putative inositol polyphosphate 5-phosphatase OCRL-1</fullName>
    </submittedName>
</protein>
<dbReference type="EMBL" id="MRZV01001758">
    <property type="protein sequence ID" value="PIK36030.1"/>
    <property type="molecule type" value="Genomic_DNA"/>
</dbReference>
<dbReference type="PANTHER" id="PTHR45808">
    <property type="entry name" value="RHO GTPASE-ACTIVATING PROTEIN 68F"/>
    <property type="match status" value="1"/>
</dbReference>
<keyword evidence="4" id="KW-1185">Reference proteome</keyword>
<sequence>MLFLESLRDPVIPFAYYHKCLEASNNFTLCKQVLKKIPRSHRNVFKYLAAFIRELLLHNDDNKMDPKTLATHFGELFLRAPPAEREKETQMATSTRRTVGQQRSRKKASFMYQFILNEYDD</sequence>
<dbReference type="GO" id="GO:0005096">
    <property type="term" value="F:GTPase activator activity"/>
    <property type="evidence" value="ECO:0007669"/>
    <property type="project" value="TreeGrafter"/>
</dbReference>
<dbReference type="Proteomes" id="UP000230750">
    <property type="component" value="Unassembled WGS sequence"/>
</dbReference>
<dbReference type="AlphaFoldDB" id="A0A2G8JJX5"/>
<feature type="compositionally biased region" description="Polar residues" evidence="1">
    <location>
        <begin position="90"/>
        <end position="102"/>
    </location>
</feature>
<comment type="caution">
    <text evidence="3">The sequence shown here is derived from an EMBL/GenBank/DDBJ whole genome shotgun (WGS) entry which is preliminary data.</text>
</comment>
<dbReference type="InterPro" id="IPR008936">
    <property type="entry name" value="Rho_GTPase_activation_prot"/>
</dbReference>
<evidence type="ECO:0000313" key="4">
    <source>
        <dbReference type="Proteomes" id="UP000230750"/>
    </source>
</evidence>
<proteinExistence type="predicted"/>
<gene>
    <name evidence="3" type="ORF">BSL78_27138</name>
</gene>
<reference evidence="3 4" key="1">
    <citation type="journal article" date="2017" name="PLoS Biol.">
        <title>The sea cucumber genome provides insights into morphological evolution and visceral regeneration.</title>
        <authorList>
            <person name="Zhang X."/>
            <person name="Sun L."/>
            <person name="Yuan J."/>
            <person name="Sun Y."/>
            <person name="Gao Y."/>
            <person name="Zhang L."/>
            <person name="Li S."/>
            <person name="Dai H."/>
            <person name="Hamel J.F."/>
            <person name="Liu C."/>
            <person name="Yu Y."/>
            <person name="Liu S."/>
            <person name="Lin W."/>
            <person name="Guo K."/>
            <person name="Jin S."/>
            <person name="Xu P."/>
            <person name="Storey K.B."/>
            <person name="Huan P."/>
            <person name="Zhang T."/>
            <person name="Zhou Y."/>
            <person name="Zhang J."/>
            <person name="Lin C."/>
            <person name="Li X."/>
            <person name="Xing L."/>
            <person name="Huo D."/>
            <person name="Sun M."/>
            <person name="Wang L."/>
            <person name="Mercier A."/>
            <person name="Li F."/>
            <person name="Yang H."/>
            <person name="Xiang J."/>
        </authorList>
    </citation>
    <scope>NUCLEOTIDE SEQUENCE [LARGE SCALE GENOMIC DNA]</scope>
    <source>
        <strain evidence="3">Shaxun</strain>
        <tissue evidence="3">Muscle</tissue>
    </source>
</reference>
<dbReference type="GO" id="GO:0005737">
    <property type="term" value="C:cytoplasm"/>
    <property type="evidence" value="ECO:0007669"/>
    <property type="project" value="TreeGrafter"/>
</dbReference>
<dbReference type="InterPro" id="IPR000198">
    <property type="entry name" value="RhoGAP_dom"/>
</dbReference>
<dbReference type="PANTHER" id="PTHR45808:SF2">
    <property type="entry name" value="RHO GTPASE-ACTIVATING PROTEIN 68F"/>
    <property type="match status" value="1"/>
</dbReference>
<evidence type="ECO:0000256" key="1">
    <source>
        <dbReference type="SAM" id="MobiDB-lite"/>
    </source>
</evidence>
<feature type="domain" description="Rho-GAP" evidence="2">
    <location>
        <begin position="1"/>
        <end position="121"/>
    </location>
</feature>
<evidence type="ECO:0000259" key="2">
    <source>
        <dbReference type="PROSITE" id="PS50238"/>
    </source>
</evidence>
<feature type="region of interest" description="Disordered" evidence="1">
    <location>
        <begin position="84"/>
        <end position="104"/>
    </location>
</feature>
<dbReference type="OrthoDB" id="7862313at2759"/>
<dbReference type="STRING" id="307972.A0A2G8JJX5"/>
<dbReference type="Gene3D" id="1.10.555.10">
    <property type="entry name" value="Rho GTPase activation protein"/>
    <property type="match status" value="1"/>
</dbReference>
<dbReference type="GO" id="GO:0007264">
    <property type="term" value="P:small GTPase-mediated signal transduction"/>
    <property type="evidence" value="ECO:0007669"/>
    <property type="project" value="TreeGrafter"/>
</dbReference>
<dbReference type="PROSITE" id="PS50238">
    <property type="entry name" value="RHOGAP"/>
    <property type="match status" value="1"/>
</dbReference>
<organism evidence="3 4">
    <name type="scientific">Stichopus japonicus</name>
    <name type="common">Sea cucumber</name>
    <dbReference type="NCBI Taxonomy" id="307972"/>
    <lineage>
        <taxon>Eukaryota</taxon>
        <taxon>Metazoa</taxon>
        <taxon>Echinodermata</taxon>
        <taxon>Eleutherozoa</taxon>
        <taxon>Echinozoa</taxon>
        <taxon>Holothuroidea</taxon>
        <taxon>Aspidochirotacea</taxon>
        <taxon>Aspidochirotida</taxon>
        <taxon>Stichopodidae</taxon>
        <taxon>Apostichopus</taxon>
    </lineage>
</organism>
<dbReference type="SUPFAM" id="SSF48350">
    <property type="entry name" value="GTPase activation domain, GAP"/>
    <property type="match status" value="1"/>
</dbReference>
<evidence type="ECO:0000313" key="3">
    <source>
        <dbReference type="EMBL" id="PIK36030.1"/>
    </source>
</evidence>
<accession>A0A2G8JJX5</accession>
<dbReference type="Pfam" id="PF00620">
    <property type="entry name" value="RhoGAP"/>
    <property type="match status" value="1"/>
</dbReference>
<name>A0A2G8JJX5_STIJA</name>